<gene>
    <name evidence="1" type="ORF">CYNAS_LOCUS2914</name>
</gene>
<comment type="caution">
    <text evidence="1">The sequence shown here is derived from an EMBL/GenBank/DDBJ whole genome shotgun (WGS) entry which is preliminary data.</text>
</comment>
<sequence>MLTFVRLHFVAVTNPLTPWYIDECHEVVVNFSSIFGIPSHGIVKKRSTYRSLSPEGRLYKKTNQTSNCPRVTIA</sequence>
<proteinExistence type="predicted"/>
<evidence type="ECO:0000313" key="2">
    <source>
        <dbReference type="Proteomes" id="UP001176961"/>
    </source>
</evidence>
<evidence type="ECO:0000313" key="1">
    <source>
        <dbReference type="EMBL" id="CAJ0590931.1"/>
    </source>
</evidence>
<protein>
    <submittedName>
        <fullName evidence="1">Uncharacterized protein</fullName>
    </submittedName>
</protein>
<dbReference type="Proteomes" id="UP001176961">
    <property type="component" value="Unassembled WGS sequence"/>
</dbReference>
<dbReference type="EMBL" id="CATQJL010000001">
    <property type="protein sequence ID" value="CAJ0590931.1"/>
    <property type="molecule type" value="Genomic_DNA"/>
</dbReference>
<accession>A0AA36GJ13</accession>
<dbReference type="AlphaFoldDB" id="A0AA36GJ13"/>
<keyword evidence="2" id="KW-1185">Reference proteome</keyword>
<reference evidence="1" key="1">
    <citation type="submission" date="2023-07" db="EMBL/GenBank/DDBJ databases">
        <authorList>
            <consortium name="CYATHOMIX"/>
        </authorList>
    </citation>
    <scope>NUCLEOTIDE SEQUENCE</scope>
    <source>
        <strain evidence="1">N/A</strain>
    </source>
</reference>
<name>A0AA36GJ13_CYLNA</name>
<organism evidence="1 2">
    <name type="scientific">Cylicocyclus nassatus</name>
    <name type="common">Nematode worm</name>
    <dbReference type="NCBI Taxonomy" id="53992"/>
    <lineage>
        <taxon>Eukaryota</taxon>
        <taxon>Metazoa</taxon>
        <taxon>Ecdysozoa</taxon>
        <taxon>Nematoda</taxon>
        <taxon>Chromadorea</taxon>
        <taxon>Rhabditida</taxon>
        <taxon>Rhabditina</taxon>
        <taxon>Rhabditomorpha</taxon>
        <taxon>Strongyloidea</taxon>
        <taxon>Strongylidae</taxon>
        <taxon>Cylicocyclus</taxon>
    </lineage>
</organism>